<dbReference type="PANTHER" id="PTHR30055:SF153">
    <property type="entry name" value="HTH-TYPE TRANSCRIPTIONAL REPRESSOR RV3405C"/>
    <property type="match status" value="1"/>
</dbReference>
<protein>
    <submittedName>
        <fullName evidence="4">TetR/AcrR family transcriptional regulator</fullName>
    </submittedName>
</protein>
<keyword evidence="5" id="KW-1185">Reference proteome</keyword>
<dbReference type="InterPro" id="IPR001647">
    <property type="entry name" value="HTH_TetR"/>
</dbReference>
<keyword evidence="1 2" id="KW-0238">DNA-binding</keyword>
<evidence type="ECO:0000256" key="2">
    <source>
        <dbReference type="PROSITE-ProRule" id="PRU00335"/>
    </source>
</evidence>
<dbReference type="PROSITE" id="PS50977">
    <property type="entry name" value="HTH_TETR_2"/>
    <property type="match status" value="1"/>
</dbReference>
<feature type="DNA-binding region" description="H-T-H motif" evidence="2">
    <location>
        <begin position="25"/>
        <end position="44"/>
    </location>
</feature>
<evidence type="ECO:0000259" key="3">
    <source>
        <dbReference type="PROSITE" id="PS50977"/>
    </source>
</evidence>
<evidence type="ECO:0000313" key="4">
    <source>
        <dbReference type="EMBL" id="MBV2361508.1"/>
    </source>
</evidence>
<sequence>MTETEKTILGAAVRMFTRYGVKRTSMGDLAQEAGVSRQTLYNTYKNKDDVLRALIRFHTRNALSEIEAELGGIDHLGGQLDIVFDRMVLGGFDLVREMPNAQDLIDGFNAAGQEEMTASAEEFRLVIQRLLSPHRKALANAGLDLSDLSDFVQRSAKSAGSVARDRDHLVRLLQTLRNLCLAATGQSR</sequence>
<dbReference type="Proteomes" id="UP001166293">
    <property type="component" value="Unassembled WGS sequence"/>
</dbReference>
<gene>
    <name evidence="4" type="ORF">KUH32_17225</name>
</gene>
<comment type="caution">
    <text evidence="4">The sequence shown here is derived from an EMBL/GenBank/DDBJ whole genome shotgun (WGS) entry which is preliminary data.</text>
</comment>
<proteinExistence type="predicted"/>
<dbReference type="RefSeq" id="WP_217779900.1">
    <property type="nucleotide sequence ID" value="NZ_JAHRWL010000003.1"/>
</dbReference>
<evidence type="ECO:0000313" key="5">
    <source>
        <dbReference type="Proteomes" id="UP001166293"/>
    </source>
</evidence>
<feature type="domain" description="HTH tetR-type" evidence="3">
    <location>
        <begin position="2"/>
        <end position="62"/>
    </location>
</feature>
<dbReference type="EMBL" id="JAHRWL010000003">
    <property type="protein sequence ID" value="MBV2361508.1"/>
    <property type="molecule type" value="Genomic_DNA"/>
</dbReference>
<reference evidence="4" key="1">
    <citation type="submission" date="2021-06" db="EMBL/GenBank/DDBJ databases">
        <title>Thalassococcus sp. CAU 1522 isolated from sea sand, Republic of Korea.</title>
        <authorList>
            <person name="Kim W."/>
        </authorList>
    </citation>
    <scope>NUCLEOTIDE SEQUENCE</scope>
    <source>
        <strain evidence="4">CAU 1522</strain>
    </source>
</reference>
<accession>A0ABS6NBY7</accession>
<dbReference type="InterPro" id="IPR050109">
    <property type="entry name" value="HTH-type_TetR-like_transc_reg"/>
</dbReference>
<name>A0ABS6NBY7_9RHOB</name>
<dbReference type="PANTHER" id="PTHR30055">
    <property type="entry name" value="HTH-TYPE TRANSCRIPTIONAL REGULATOR RUTR"/>
    <property type="match status" value="1"/>
</dbReference>
<organism evidence="4 5">
    <name type="scientific">Thalassococcus arenae</name>
    <dbReference type="NCBI Taxonomy" id="2851652"/>
    <lineage>
        <taxon>Bacteria</taxon>
        <taxon>Pseudomonadati</taxon>
        <taxon>Pseudomonadota</taxon>
        <taxon>Alphaproteobacteria</taxon>
        <taxon>Rhodobacterales</taxon>
        <taxon>Roseobacteraceae</taxon>
        <taxon>Thalassococcus</taxon>
    </lineage>
</organism>
<dbReference type="Pfam" id="PF00440">
    <property type="entry name" value="TetR_N"/>
    <property type="match status" value="1"/>
</dbReference>
<evidence type="ECO:0000256" key="1">
    <source>
        <dbReference type="ARBA" id="ARBA00023125"/>
    </source>
</evidence>